<dbReference type="AlphaFoldDB" id="A0A0J1GFH6"/>
<dbReference type="Proteomes" id="UP000036426">
    <property type="component" value="Unassembled WGS sequence"/>
</dbReference>
<evidence type="ECO:0000313" key="5">
    <source>
        <dbReference type="Proteomes" id="UP000036426"/>
    </source>
</evidence>
<organism evidence="4 5">
    <name type="scientific">Photobacterium aphoticum</name>
    <dbReference type="NCBI Taxonomy" id="754436"/>
    <lineage>
        <taxon>Bacteria</taxon>
        <taxon>Pseudomonadati</taxon>
        <taxon>Pseudomonadota</taxon>
        <taxon>Gammaproteobacteria</taxon>
        <taxon>Vibrionales</taxon>
        <taxon>Vibrionaceae</taxon>
        <taxon>Photobacterium</taxon>
    </lineage>
</organism>
<evidence type="ECO:0000256" key="2">
    <source>
        <dbReference type="SAM" id="MobiDB-lite"/>
    </source>
</evidence>
<dbReference type="RefSeq" id="WP_047876669.1">
    <property type="nucleotide sequence ID" value="NZ_BMYC01000025.1"/>
</dbReference>
<proteinExistence type="predicted"/>
<gene>
    <name evidence="4" type="ORF">ABT58_22445</name>
</gene>
<dbReference type="PATRIC" id="fig|754436.4.peg.4713"/>
<dbReference type="PANTHER" id="PTHR32097:SF3">
    <property type="entry name" value="TELLURITE RESISTANCE PROTEIN"/>
    <property type="match status" value="1"/>
</dbReference>
<dbReference type="PANTHER" id="PTHR32097">
    <property type="entry name" value="CAMP-BINDING PROTEIN 1-RELATED"/>
    <property type="match status" value="1"/>
</dbReference>
<evidence type="ECO:0000256" key="1">
    <source>
        <dbReference type="ARBA" id="ARBA00022686"/>
    </source>
</evidence>
<dbReference type="InterPro" id="IPR017115">
    <property type="entry name" value="Tellurite_resistance_TerA"/>
</dbReference>
<dbReference type="Gene3D" id="2.60.60.30">
    <property type="entry name" value="sav2460 like domains"/>
    <property type="match status" value="2"/>
</dbReference>
<accession>A0A0J1GFH6</accession>
<dbReference type="GO" id="GO:0046690">
    <property type="term" value="P:response to tellurium ion"/>
    <property type="evidence" value="ECO:0007669"/>
    <property type="project" value="UniProtKB-KW"/>
</dbReference>
<feature type="compositionally biased region" description="Pro residues" evidence="2">
    <location>
        <begin position="170"/>
        <end position="182"/>
    </location>
</feature>
<name>A0A0J1GFH6_9GAMM</name>
<sequence length="402" mass="43562">MLLIAGGNSPVPAGELTVRVLTGKPVDVSAFRLQANGKVAHDADMIFYGQRACREQAVVLRSEGTNTSYSLNVNRLPANIEKVAFTCTCNPGQTVSTLGHITIQIEQAGQVHIQANVEMQARTEGALILGECYRRNGQWKFRFVAQGFNGGLKPLAEFYGVVVDEDQTPASPPPSTTPPVGSPVPSSSTAAQAGQAPSPTINLSKISLTKQNPSVNLTKRQDYGLIKVNLNWHRGTHNGQGFLSGIFGSSGVDLDLGAFVRMKDGSADIVQALGNRFGDLNRPPFVRLLEDDRTGASQSGEWLHINGDNWKHISEVLVFAFIYQGVPDWTKTDGAVTITVPNEPPVETRLTEGGRTKCMCAVARLINDNGVITVQRLDRYFSGHEELDSAFGWGFRWRAGSK</sequence>
<protein>
    <submittedName>
        <fullName evidence="4">Tellurium resistance protein TerA</fullName>
    </submittedName>
</protein>
<keyword evidence="5" id="KW-1185">Reference proteome</keyword>
<dbReference type="Pfam" id="PF02342">
    <property type="entry name" value="TerD"/>
    <property type="match status" value="1"/>
</dbReference>
<dbReference type="InterPro" id="IPR051324">
    <property type="entry name" value="Stress/Tellurium_Resist"/>
</dbReference>
<dbReference type="OrthoDB" id="2079357at2"/>
<reference evidence="4 5" key="1">
    <citation type="submission" date="2015-05" db="EMBL/GenBank/DDBJ databases">
        <title>Photobacterium galathea sp. nov.</title>
        <authorList>
            <person name="Machado H."/>
            <person name="Gram L."/>
        </authorList>
    </citation>
    <scope>NUCLEOTIDE SEQUENCE [LARGE SCALE GENOMIC DNA]</scope>
    <source>
        <strain evidence="4 5">DSM 25995</strain>
    </source>
</reference>
<keyword evidence="1" id="KW-0778">Tellurium resistance</keyword>
<evidence type="ECO:0000259" key="3">
    <source>
        <dbReference type="Pfam" id="PF02342"/>
    </source>
</evidence>
<dbReference type="InterPro" id="IPR003325">
    <property type="entry name" value="TerD"/>
</dbReference>
<dbReference type="CDD" id="cd06974">
    <property type="entry name" value="TerD_like"/>
    <property type="match status" value="2"/>
</dbReference>
<feature type="region of interest" description="Disordered" evidence="2">
    <location>
        <begin position="166"/>
        <end position="199"/>
    </location>
</feature>
<comment type="caution">
    <text evidence="4">The sequence shown here is derived from an EMBL/GenBank/DDBJ whole genome shotgun (WGS) entry which is preliminary data.</text>
</comment>
<evidence type="ECO:0000313" key="4">
    <source>
        <dbReference type="EMBL" id="KLU98454.1"/>
    </source>
</evidence>
<dbReference type="EMBL" id="LDOV01000053">
    <property type="protein sequence ID" value="KLU98454.1"/>
    <property type="molecule type" value="Genomic_DNA"/>
</dbReference>
<feature type="domain" description="TerD" evidence="3">
    <location>
        <begin position="26"/>
        <end position="159"/>
    </location>
</feature>
<dbReference type="PIRSF" id="PIRSF037118">
    <property type="entry name" value="Tellurite_resistance_TerA"/>
    <property type="match status" value="1"/>
</dbReference>